<dbReference type="EMBL" id="OX465082">
    <property type="protein sequence ID" value="CAI9290917.1"/>
    <property type="molecule type" value="Genomic_DNA"/>
</dbReference>
<feature type="region of interest" description="Disordered" evidence="1">
    <location>
        <begin position="57"/>
        <end position="78"/>
    </location>
</feature>
<evidence type="ECO:0000313" key="3">
    <source>
        <dbReference type="Proteomes" id="UP001177003"/>
    </source>
</evidence>
<dbReference type="Proteomes" id="UP001177003">
    <property type="component" value="Chromosome 6"/>
</dbReference>
<evidence type="ECO:0000313" key="2">
    <source>
        <dbReference type="EMBL" id="CAI9290917.1"/>
    </source>
</evidence>
<reference evidence="2" key="1">
    <citation type="submission" date="2023-04" db="EMBL/GenBank/DDBJ databases">
        <authorList>
            <person name="Vijverberg K."/>
            <person name="Xiong W."/>
            <person name="Schranz E."/>
        </authorList>
    </citation>
    <scope>NUCLEOTIDE SEQUENCE</scope>
</reference>
<accession>A0AA35ZFV0</accession>
<protein>
    <submittedName>
        <fullName evidence="2">Uncharacterized protein</fullName>
    </submittedName>
</protein>
<proteinExistence type="predicted"/>
<name>A0AA35ZFV0_LACSI</name>
<sequence>MKKFHEAVMGQVCISPQWTRMDGSLLPFLLHDFVEGKIYTKEIIDSNDFELALIDDSMSNDEDEGSNEEDGEESKSSLHIHGSYNLNGKGATTSVDFSVALSSEEGSNGECLINCFKIDLFKISKKIDELEGASYSVVMVTELELESVTGEVILIWDEKLILESKMANNHHLKDEIALL</sequence>
<gene>
    <name evidence="2" type="ORF">LSALG_LOCUS30083</name>
</gene>
<dbReference type="AlphaFoldDB" id="A0AA35ZFV0"/>
<organism evidence="2 3">
    <name type="scientific">Lactuca saligna</name>
    <name type="common">Willowleaf lettuce</name>
    <dbReference type="NCBI Taxonomy" id="75948"/>
    <lineage>
        <taxon>Eukaryota</taxon>
        <taxon>Viridiplantae</taxon>
        <taxon>Streptophyta</taxon>
        <taxon>Embryophyta</taxon>
        <taxon>Tracheophyta</taxon>
        <taxon>Spermatophyta</taxon>
        <taxon>Magnoliopsida</taxon>
        <taxon>eudicotyledons</taxon>
        <taxon>Gunneridae</taxon>
        <taxon>Pentapetalae</taxon>
        <taxon>asterids</taxon>
        <taxon>campanulids</taxon>
        <taxon>Asterales</taxon>
        <taxon>Asteraceae</taxon>
        <taxon>Cichorioideae</taxon>
        <taxon>Cichorieae</taxon>
        <taxon>Lactucinae</taxon>
        <taxon>Lactuca</taxon>
    </lineage>
</organism>
<feature type="compositionally biased region" description="Acidic residues" evidence="1">
    <location>
        <begin position="58"/>
        <end position="72"/>
    </location>
</feature>
<evidence type="ECO:0000256" key="1">
    <source>
        <dbReference type="SAM" id="MobiDB-lite"/>
    </source>
</evidence>
<keyword evidence="3" id="KW-1185">Reference proteome</keyword>